<evidence type="ECO:0000259" key="2">
    <source>
        <dbReference type="PROSITE" id="PS50821"/>
    </source>
</evidence>
<dbReference type="PROSITE" id="PS50821">
    <property type="entry name" value="PAZ"/>
    <property type="match status" value="1"/>
</dbReference>
<dbReference type="Pfam" id="PF02170">
    <property type="entry name" value="PAZ"/>
    <property type="match status" value="1"/>
</dbReference>
<dbReference type="Proteomes" id="UP001162131">
    <property type="component" value="Unassembled WGS sequence"/>
</dbReference>
<dbReference type="EMBL" id="CAJZBQ010000009">
    <property type="protein sequence ID" value="CAG9313019.1"/>
    <property type="molecule type" value="Genomic_DNA"/>
</dbReference>
<dbReference type="Pfam" id="PF08699">
    <property type="entry name" value="ArgoL1"/>
    <property type="match status" value="1"/>
</dbReference>
<sequence>MELSVARRPNTCSIGTVIPICANFFRFNTASNVDFMQKYSVAFEPDIPASLFKQRERLLRKVSSQLIPQIGKYVFANTAVYCIHSASQGLSGSITVTTNFDNVDYSITLTPTGRVESTEEKKHFFNRFFNSVQGKLDLIMIGRKFYDPTNSKDLPQHHISIWPGYYTSVGSYAEGCLVNIDISHRCLRTITVYDQIKEIRTRSNNDYAQNSLKLLLNATVLTLYNKKTYKVVDIDFDSTAESTFQDSTGKVQTYKEYYEKRWQKNIEHNEQPLLKATTNKNPNPCYLIPEFCVLTGLTDEMRADFNIMKDMANATKKEPQERLQKSAGLINTVNSNSKTRSEIDQWRISLSPDPVTIEGRVLPMGGIMLANNQTFNIGQSGSFDRESQGAMFEQPPMNNWAILHCENDKRLVDTFISMLQVVIKTYNVACSRPVVISLRSDRWDEWERTLSNPNNNSQLIVCVLPGQRGKSRLYDDLKRYVLAVKPIPVQAVLTGTLKREKGLRSVVNKVMMQMTAKLGGIPWALNQLPYSDVKTMIVGIDAYQKRGQFSILGFCASIDRNFGKYVTVPQVNSKGEQDISKLTDSMYSALLQFKAANNEEFPKRIAIFRDGISEGQKRVVLDREIPMILEAFNRCRNQGLTEDPKLIYTLVNKRTNSRFYQMQGKNISNPPIGTVIDKAVVSDDGYDFYILPARATQGAMTPTHFIVIFDNTGCRCEEIQGLAFKLCFSYYNWSGSIRVPAPCQYAHKLAYLYGERATNQGPPIPHGDWTRSRSLYFL</sequence>
<dbReference type="PROSITE" id="PS50822">
    <property type="entry name" value="PIWI"/>
    <property type="match status" value="1"/>
</dbReference>
<dbReference type="Gene3D" id="3.30.420.10">
    <property type="entry name" value="Ribonuclease H-like superfamily/Ribonuclease H"/>
    <property type="match status" value="1"/>
</dbReference>
<dbReference type="InterPro" id="IPR012337">
    <property type="entry name" value="RNaseH-like_sf"/>
</dbReference>
<dbReference type="SUPFAM" id="SSF101690">
    <property type="entry name" value="PAZ domain"/>
    <property type="match status" value="1"/>
</dbReference>
<keyword evidence="5" id="KW-1185">Reference proteome</keyword>
<accession>A0AAU9IPD2</accession>
<dbReference type="InterPro" id="IPR036085">
    <property type="entry name" value="PAZ_dom_sf"/>
</dbReference>
<dbReference type="AlphaFoldDB" id="A0AAU9IPD2"/>
<reference evidence="4" key="1">
    <citation type="submission" date="2021-09" db="EMBL/GenBank/DDBJ databases">
        <authorList>
            <consortium name="AG Swart"/>
            <person name="Singh M."/>
            <person name="Singh A."/>
            <person name="Seah K."/>
            <person name="Emmerich C."/>
        </authorList>
    </citation>
    <scope>NUCLEOTIDE SEQUENCE</scope>
    <source>
        <strain evidence="4">ATCC30299</strain>
    </source>
</reference>
<dbReference type="Gene3D" id="3.40.50.2300">
    <property type="match status" value="1"/>
</dbReference>
<dbReference type="CDD" id="cd04658">
    <property type="entry name" value="Piwi_piwi-like_Euk"/>
    <property type="match status" value="1"/>
</dbReference>
<dbReference type="Pfam" id="PF02171">
    <property type="entry name" value="Piwi"/>
    <property type="match status" value="1"/>
</dbReference>
<comment type="caution">
    <text evidence="4">The sequence shown here is derived from an EMBL/GenBank/DDBJ whole genome shotgun (WGS) entry which is preliminary data.</text>
</comment>
<evidence type="ECO:0000259" key="3">
    <source>
        <dbReference type="PROSITE" id="PS50822"/>
    </source>
</evidence>
<dbReference type="SUPFAM" id="SSF53098">
    <property type="entry name" value="Ribonuclease H-like"/>
    <property type="match status" value="1"/>
</dbReference>
<proteinExistence type="inferred from homology"/>
<dbReference type="GO" id="GO:0003723">
    <property type="term" value="F:RNA binding"/>
    <property type="evidence" value="ECO:0007669"/>
    <property type="project" value="InterPro"/>
</dbReference>
<dbReference type="InterPro" id="IPR003100">
    <property type="entry name" value="PAZ_dom"/>
</dbReference>
<dbReference type="Gene3D" id="2.170.260.10">
    <property type="entry name" value="paz domain"/>
    <property type="match status" value="1"/>
</dbReference>
<evidence type="ECO:0000313" key="5">
    <source>
        <dbReference type="Proteomes" id="UP001162131"/>
    </source>
</evidence>
<dbReference type="InterPro" id="IPR014811">
    <property type="entry name" value="ArgoL1"/>
</dbReference>
<dbReference type="InterPro" id="IPR003165">
    <property type="entry name" value="Piwi"/>
</dbReference>
<organism evidence="4 5">
    <name type="scientific">Blepharisma stoltei</name>
    <dbReference type="NCBI Taxonomy" id="1481888"/>
    <lineage>
        <taxon>Eukaryota</taxon>
        <taxon>Sar</taxon>
        <taxon>Alveolata</taxon>
        <taxon>Ciliophora</taxon>
        <taxon>Postciliodesmatophora</taxon>
        <taxon>Heterotrichea</taxon>
        <taxon>Heterotrichida</taxon>
        <taxon>Blepharismidae</taxon>
        <taxon>Blepharisma</taxon>
    </lineage>
</organism>
<evidence type="ECO:0000256" key="1">
    <source>
        <dbReference type="RuleBase" id="RU361178"/>
    </source>
</evidence>
<dbReference type="SMART" id="SM00949">
    <property type="entry name" value="PAZ"/>
    <property type="match status" value="1"/>
</dbReference>
<evidence type="ECO:0000313" key="4">
    <source>
        <dbReference type="EMBL" id="CAG9313019.1"/>
    </source>
</evidence>
<gene>
    <name evidence="4" type="ORF">BSTOLATCC_MIC7804</name>
</gene>
<dbReference type="CDD" id="cd02845">
    <property type="entry name" value="PAZ_piwi_like"/>
    <property type="match status" value="1"/>
</dbReference>
<name>A0AAU9IPD2_9CILI</name>
<dbReference type="InterPro" id="IPR036397">
    <property type="entry name" value="RNaseH_sf"/>
</dbReference>
<dbReference type="PANTHER" id="PTHR22891">
    <property type="entry name" value="EUKARYOTIC TRANSLATION INITIATION FACTOR 2C"/>
    <property type="match status" value="1"/>
</dbReference>
<protein>
    <submittedName>
        <fullName evidence="4">Uncharacterized protein</fullName>
    </submittedName>
</protein>
<feature type="domain" description="PAZ" evidence="2">
    <location>
        <begin position="191"/>
        <end position="296"/>
    </location>
</feature>
<comment type="similarity">
    <text evidence="1">Belongs to the argonaute family.</text>
</comment>
<dbReference type="SMART" id="SM00950">
    <property type="entry name" value="Piwi"/>
    <property type="match status" value="1"/>
</dbReference>
<feature type="domain" description="Piwi" evidence="3">
    <location>
        <begin position="459"/>
        <end position="758"/>
    </location>
</feature>